<dbReference type="Proteomes" id="UP000594463">
    <property type="component" value="Chromosome"/>
</dbReference>
<dbReference type="AlphaFoldDB" id="A0A7T1AJ18"/>
<dbReference type="InterPro" id="IPR036849">
    <property type="entry name" value="Enolase-like_C_sf"/>
</dbReference>
<evidence type="ECO:0000256" key="1">
    <source>
        <dbReference type="ARBA" id="ARBA00023239"/>
    </source>
</evidence>
<dbReference type="InterPro" id="IPR013341">
    <property type="entry name" value="Mandelate_racemase_N_dom"/>
</dbReference>
<name>A0A7T1AJ18_ATRLM</name>
<dbReference type="Pfam" id="PF13378">
    <property type="entry name" value="MR_MLE_C"/>
    <property type="match status" value="1"/>
</dbReference>
<dbReference type="SMART" id="SM00922">
    <property type="entry name" value="MR_MLE"/>
    <property type="match status" value="1"/>
</dbReference>
<reference evidence="3 4" key="1">
    <citation type="journal article" date="2021" name="Nat. Commun.">
        <title>Isolation of a member of the candidate phylum Atribacteria reveals a unique cell membrane structure.</title>
        <authorList>
            <person name="Taiki K."/>
            <person name="Nobu M.K."/>
            <person name="Kusada H."/>
            <person name="Meng X.-Y."/>
            <person name="Hosoki N."/>
            <person name="Uematsu K."/>
            <person name="Yoshioka H."/>
            <person name="Kamagata Y."/>
            <person name="Tamaki H."/>
        </authorList>
    </citation>
    <scope>NUCLEOTIDE SEQUENCE [LARGE SCALE GENOMIC DNA]</scope>
    <source>
        <strain evidence="3 4">RT761</strain>
    </source>
</reference>
<dbReference type="InterPro" id="IPR013342">
    <property type="entry name" value="Mandelate_racemase_C"/>
</dbReference>
<dbReference type="InterPro" id="IPR029065">
    <property type="entry name" value="Enolase_C-like"/>
</dbReference>
<evidence type="ECO:0000313" key="4">
    <source>
        <dbReference type="Proteomes" id="UP000594463"/>
    </source>
</evidence>
<keyword evidence="1 3" id="KW-0456">Lyase</keyword>
<protein>
    <submittedName>
        <fullName evidence="3">D-galactonate dehydratase</fullName>
        <ecNumber evidence="3">4.2.1.6</ecNumber>
    </submittedName>
</protein>
<dbReference type="CDD" id="cd03316">
    <property type="entry name" value="MR_like"/>
    <property type="match status" value="1"/>
</dbReference>
<dbReference type="EMBL" id="CP065383">
    <property type="protein sequence ID" value="QPM66829.1"/>
    <property type="molecule type" value="Genomic_DNA"/>
</dbReference>
<dbReference type="PANTHER" id="PTHR48080:SF2">
    <property type="entry name" value="D-GALACTONATE DEHYDRATASE"/>
    <property type="match status" value="1"/>
</dbReference>
<sequence length="388" mass="43493">MKISKAIIYDINLGKDFHSQWNPIIIKIETDEGIYGLGEVGLAYGNASKAAFGILRDFSSAYLIGFDPNQIELMWDKLFRRTFWGQGGGPVIFGGISAIDEALWDIKGKMLGVPVYELLGGKVRDKIRVYANDWYSGLVHPEEYAEAASKVKADGFNALKFDPFATSESKEWDYPPRNIDSQRAKLAVERVKAVRNAVGDDVDILIEVHGNLGTTAAIQIGKQLEEFKPFFYEEPVDALNIDCMKKVSENVNIPIAAGERLYTRYGFRQYIEKQAVDILQPDINLAGGLSEAKKIASYAETYNLHVQPHNCGSPVATAVSVNFDACTTNFIIQEWFPYWHRKDDRLNIVKESFEPCAKDSYFSIPNKPGLGVELNDSFVQKFDCVEIS</sequence>
<dbReference type="RefSeq" id="WP_218112061.1">
    <property type="nucleotide sequence ID" value="NZ_CP065383.1"/>
</dbReference>
<dbReference type="InterPro" id="IPR029017">
    <property type="entry name" value="Enolase-like_N"/>
</dbReference>
<dbReference type="SFLD" id="SFLDG00179">
    <property type="entry name" value="mandelate_racemase"/>
    <property type="match status" value="1"/>
</dbReference>
<dbReference type="SUPFAM" id="SSF54826">
    <property type="entry name" value="Enolase N-terminal domain-like"/>
    <property type="match status" value="1"/>
</dbReference>
<dbReference type="GO" id="GO:0008869">
    <property type="term" value="F:galactonate dehydratase activity"/>
    <property type="evidence" value="ECO:0007669"/>
    <property type="project" value="UniProtKB-EC"/>
</dbReference>
<accession>A0A7T1AJ18</accession>
<dbReference type="Gene3D" id="3.30.390.10">
    <property type="entry name" value="Enolase-like, N-terminal domain"/>
    <property type="match status" value="1"/>
</dbReference>
<dbReference type="Gene3D" id="3.20.20.120">
    <property type="entry name" value="Enolase-like C-terminal domain"/>
    <property type="match status" value="1"/>
</dbReference>
<dbReference type="KEGG" id="alam:RT761_00013"/>
<dbReference type="EC" id="4.2.1.6" evidence="3"/>
<keyword evidence="4" id="KW-1185">Reference proteome</keyword>
<evidence type="ECO:0000313" key="3">
    <source>
        <dbReference type="EMBL" id="QPM66829.1"/>
    </source>
</evidence>
<dbReference type="Pfam" id="PF02746">
    <property type="entry name" value="MR_MLE_N"/>
    <property type="match status" value="1"/>
</dbReference>
<organism evidence="3 4">
    <name type="scientific">Atribacter laminatus</name>
    <dbReference type="NCBI Taxonomy" id="2847778"/>
    <lineage>
        <taxon>Bacteria</taxon>
        <taxon>Pseudomonadati</taxon>
        <taxon>Atribacterota</taxon>
        <taxon>Atribacteria</taxon>
        <taxon>Atribacterales</taxon>
        <taxon>Atribacteraceae</taxon>
        <taxon>Atribacter</taxon>
    </lineage>
</organism>
<dbReference type="SUPFAM" id="SSF51604">
    <property type="entry name" value="Enolase C-terminal domain-like"/>
    <property type="match status" value="1"/>
</dbReference>
<gene>
    <name evidence="3" type="primary">dgoD</name>
    <name evidence="3" type="ORF">RT761_00013</name>
</gene>
<evidence type="ECO:0000259" key="2">
    <source>
        <dbReference type="SMART" id="SM00922"/>
    </source>
</evidence>
<proteinExistence type="predicted"/>
<dbReference type="PANTHER" id="PTHR48080">
    <property type="entry name" value="D-GALACTONATE DEHYDRATASE-RELATED"/>
    <property type="match status" value="1"/>
</dbReference>
<feature type="domain" description="Mandelate racemase/muconate lactonizing enzyme C-terminal" evidence="2">
    <location>
        <begin position="141"/>
        <end position="254"/>
    </location>
</feature>
<dbReference type="SFLD" id="SFLDS00001">
    <property type="entry name" value="Enolase"/>
    <property type="match status" value="1"/>
</dbReference>
<dbReference type="InterPro" id="IPR034593">
    <property type="entry name" value="DgoD-like"/>
</dbReference>